<keyword evidence="2" id="KW-0227">DNA damage</keyword>
<dbReference type="GO" id="GO:0003677">
    <property type="term" value="F:DNA binding"/>
    <property type="evidence" value="ECO:0007669"/>
    <property type="project" value="InterPro"/>
</dbReference>
<keyword evidence="10" id="KW-1185">Reference proteome</keyword>
<dbReference type="InterPro" id="IPR038051">
    <property type="entry name" value="XRCC4-like_N_sf"/>
</dbReference>
<keyword evidence="3" id="KW-0233">DNA recombination</keyword>
<keyword evidence="4" id="KW-0234">DNA repair</keyword>
<dbReference type="InterPro" id="IPR010585">
    <property type="entry name" value="DNA_repair_prot_XRCC4"/>
</dbReference>
<dbReference type="PANTHER" id="PTHR28559">
    <property type="entry name" value="DNA REPAIR PROTEIN XRCC4"/>
    <property type="match status" value="1"/>
</dbReference>
<evidence type="ECO:0000256" key="6">
    <source>
        <dbReference type="ARBA" id="ARBA00025728"/>
    </source>
</evidence>
<proteinExistence type="inferred from homology"/>
<comment type="subcellular location">
    <subcellularLocation>
        <location evidence="1">Nucleus</location>
    </subcellularLocation>
</comment>
<evidence type="ECO:0000313" key="9">
    <source>
        <dbReference type="Ensembl" id="ENSPMGP00000016508.1"/>
    </source>
</evidence>
<comment type="similarity">
    <text evidence="6">Belongs to the XRCC4-XLF family. XRCC4 subfamily.</text>
</comment>
<evidence type="ECO:0000256" key="3">
    <source>
        <dbReference type="ARBA" id="ARBA00023172"/>
    </source>
</evidence>
<dbReference type="InterPro" id="IPR014751">
    <property type="entry name" value="XRCC4-like_C"/>
</dbReference>
<organism evidence="9 10">
    <name type="scientific">Periophthalmus magnuspinnatus</name>
    <dbReference type="NCBI Taxonomy" id="409849"/>
    <lineage>
        <taxon>Eukaryota</taxon>
        <taxon>Metazoa</taxon>
        <taxon>Chordata</taxon>
        <taxon>Craniata</taxon>
        <taxon>Vertebrata</taxon>
        <taxon>Euteleostomi</taxon>
        <taxon>Actinopterygii</taxon>
        <taxon>Neopterygii</taxon>
        <taxon>Teleostei</taxon>
        <taxon>Neoteleostei</taxon>
        <taxon>Acanthomorphata</taxon>
        <taxon>Gobiaria</taxon>
        <taxon>Gobiiformes</taxon>
        <taxon>Gobioidei</taxon>
        <taxon>Gobiidae</taxon>
        <taxon>Oxudercinae</taxon>
        <taxon>Periophthalmus</taxon>
    </lineage>
</organism>
<dbReference type="Ensembl" id="ENSPMGT00000017634.1">
    <property type="protein sequence ID" value="ENSPMGP00000016508.1"/>
    <property type="gene ID" value="ENSPMGG00000013568.1"/>
</dbReference>
<evidence type="ECO:0000313" key="10">
    <source>
        <dbReference type="Proteomes" id="UP000261520"/>
    </source>
</evidence>
<evidence type="ECO:0000256" key="4">
    <source>
        <dbReference type="ARBA" id="ARBA00023204"/>
    </source>
</evidence>
<dbReference type="GO" id="GO:0032807">
    <property type="term" value="C:DNA ligase IV complex"/>
    <property type="evidence" value="ECO:0007669"/>
    <property type="project" value="TreeGrafter"/>
</dbReference>
<accession>A0A3B4AHD6</accession>
<feature type="domain" description="XRCC4 N-terminal" evidence="8">
    <location>
        <begin position="17"/>
        <end position="119"/>
    </location>
</feature>
<evidence type="ECO:0000256" key="7">
    <source>
        <dbReference type="SAM" id="Coils"/>
    </source>
</evidence>
<dbReference type="InterPro" id="IPR009089">
    <property type="entry name" value="XRCC4_N_sf"/>
</dbReference>
<dbReference type="STRING" id="409849.ENSPMGP00000016508"/>
<protein>
    <recommendedName>
        <fullName evidence="8">XRCC4 N-terminal domain-containing protein</fullName>
    </recommendedName>
</protein>
<keyword evidence="5" id="KW-0539">Nucleus</keyword>
<reference evidence="9" key="1">
    <citation type="submission" date="2025-08" db="UniProtKB">
        <authorList>
            <consortium name="Ensembl"/>
        </authorList>
    </citation>
    <scope>IDENTIFICATION</scope>
</reference>
<dbReference type="PANTHER" id="PTHR28559:SF1">
    <property type="entry name" value="DNA REPAIR PROTEIN XRCC4"/>
    <property type="match status" value="1"/>
</dbReference>
<dbReference type="SUPFAM" id="SSF50809">
    <property type="entry name" value="XRCC4, N-terminal domain"/>
    <property type="match status" value="1"/>
</dbReference>
<dbReference type="InterPro" id="IPR053961">
    <property type="entry name" value="XRCC4_N"/>
</dbReference>
<dbReference type="GO" id="GO:0006303">
    <property type="term" value="P:double-strand break repair via nonhomologous end joining"/>
    <property type="evidence" value="ECO:0007669"/>
    <property type="project" value="TreeGrafter"/>
</dbReference>
<dbReference type="Gene3D" id="2.170.210.10">
    <property type="entry name" value="DNA double-strand break repair and VJ recombination XRCC4, N-terminal"/>
    <property type="match status" value="1"/>
</dbReference>
<evidence type="ECO:0000256" key="2">
    <source>
        <dbReference type="ARBA" id="ARBA00022763"/>
    </source>
</evidence>
<evidence type="ECO:0000259" key="8">
    <source>
        <dbReference type="Pfam" id="PF06632"/>
    </source>
</evidence>
<dbReference type="GO" id="GO:0010165">
    <property type="term" value="P:response to X-ray"/>
    <property type="evidence" value="ECO:0007669"/>
    <property type="project" value="TreeGrafter"/>
</dbReference>
<reference evidence="9" key="2">
    <citation type="submission" date="2025-09" db="UniProtKB">
        <authorList>
            <consortium name="Ensembl"/>
        </authorList>
    </citation>
    <scope>IDENTIFICATION</scope>
</reference>
<dbReference type="GO" id="GO:0005958">
    <property type="term" value="C:DNA-dependent protein kinase-DNA ligase 4 complex"/>
    <property type="evidence" value="ECO:0007669"/>
    <property type="project" value="TreeGrafter"/>
</dbReference>
<dbReference type="Gene3D" id="1.20.5.370">
    <property type="match status" value="1"/>
</dbReference>
<sequence length="167" mass="18951">MKSAVHQIFLTSDPNIPYFLRIDWSGDLGAGFTLVLTNGCAAWIGEVSEEEVTKGASDTGMSRERYVEELHQALIPDKKERRSGEKKYSFQLSSDQLTYQKIGREQTAVWPVMLGSVELQPAPDPLELNQEMIGQTLKHNLDLEATNSKLLEENRKLQHEHNQILKE</sequence>
<keyword evidence="7" id="KW-0175">Coiled coil</keyword>
<dbReference type="SUPFAM" id="SSF58022">
    <property type="entry name" value="XRCC4, C-terminal oligomerization domain"/>
    <property type="match status" value="1"/>
</dbReference>
<dbReference type="AlphaFoldDB" id="A0A3B4AHD6"/>
<feature type="coiled-coil region" evidence="7">
    <location>
        <begin position="140"/>
        <end position="167"/>
    </location>
</feature>
<dbReference type="Pfam" id="PF06632">
    <property type="entry name" value="XRCC4"/>
    <property type="match status" value="1"/>
</dbReference>
<evidence type="ECO:0000256" key="1">
    <source>
        <dbReference type="ARBA" id="ARBA00004123"/>
    </source>
</evidence>
<dbReference type="GO" id="GO:0033152">
    <property type="term" value="P:immunoglobulin V(D)J recombination"/>
    <property type="evidence" value="ECO:0007669"/>
    <property type="project" value="TreeGrafter"/>
</dbReference>
<evidence type="ECO:0000256" key="5">
    <source>
        <dbReference type="ARBA" id="ARBA00023242"/>
    </source>
</evidence>
<dbReference type="Proteomes" id="UP000261520">
    <property type="component" value="Unplaced"/>
</dbReference>
<name>A0A3B4AHD6_9GOBI</name>